<dbReference type="InParanoid" id="A0A136J789"/>
<dbReference type="GO" id="GO:0005874">
    <property type="term" value="C:microtubule"/>
    <property type="evidence" value="ECO:0007669"/>
    <property type="project" value="UniProtKB-KW"/>
</dbReference>
<keyword evidence="11" id="KW-1185">Reference proteome</keyword>
<dbReference type="InterPro" id="IPR041470">
    <property type="entry name" value="GCP_N"/>
</dbReference>
<feature type="domain" description="Gamma tubulin complex component C-terminal" evidence="7">
    <location>
        <begin position="437"/>
        <end position="771"/>
    </location>
</feature>
<name>A0A136J789_9PEZI</name>
<dbReference type="CDD" id="cd22572">
    <property type="entry name" value="GCP5_NTD"/>
    <property type="match status" value="1"/>
</dbReference>
<keyword evidence="4 5" id="KW-0206">Cytoskeleton</keyword>
<dbReference type="InterPro" id="IPR059169">
    <property type="entry name" value="GCP5_N_ext"/>
</dbReference>
<dbReference type="STRING" id="196109.A0A136J789"/>
<comment type="subcellular location">
    <subcellularLocation>
        <location evidence="5">Cytoplasm</location>
        <location evidence="5">Cytoskeleton</location>
        <location evidence="5">Microtubule organizing center</location>
    </subcellularLocation>
</comment>
<dbReference type="Gene3D" id="1.20.120.1900">
    <property type="entry name" value="Gamma-tubulin complex, C-terminal domain"/>
    <property type="match status" value="1"/>
</dbReference>
<feature type="domain" description="Gamma-Tubulin ring complex non-core subunit mod21 N-terminal" evidence="8">
    <location>
        <begin position="67"/>
        <end position="159"/>
    </location>
</feature>
<feature type="compositionally biased region" description="Acidic residues" evidence="6">
    <location>
        <begin position="715"/>
        <end position="727"/>
    </location>
</feature>
<dbReference type="PANTHER" id="PTHR19302:SF33">
    <property type="entry name" value="GAMMA-TUBULIN COMPLEX COMPONENT 5"/>
    <property type="match status" value="1"/>
</dbReference>
<dbReference type="GO" id="GO:0000278">
    <property type="term" value="P:mitotic cell cycle"/>
    <property type="evidence" value="ECO:0007669"/>
    <property type="project" value="TreeGrafter"/>
</dbReference>
<dbReference type="PANTHER" id="PTHR19302">
    <property type="entry name" value="GAMMA TUBULIN COMPLEX PROTEIN"/>
    <property type="match status" value="1"/>
</dbReference>
<organism evidence="10 11">
    <name type="scientific">Microdochium bolleyi</name>
    <dbReference type="NCBI Taxonomy" id="196109"/>
    <lineage>
        <taxon>Eukaryota</taxon>
        <taxon>Fungi</taxon>
        <taxon>Dikarya</taxon>
        <taxon>Ascomycota</taxon>
        <taxon>Pezizomycotina</taxon>
        <taxon>Sordariomycetes</taxon>
        <taxon>Xylariomycetidae</taxon>
        <taxon>Xylariales</taxon>
        <taxon>Microdochiaceae</taxon>
        <taxon>Microdochium</taxon>
    </lineage>
</organism>
<dbReference type="EMBL" id="KQ964248">
    <property type="protein sequence ID" value="KXJ93045.1"/>
    <property type="molecule type" value="Genomic_DNA"/>
</dbReference>
<dbReference type="GO" id="GO:0051321">
    <property type="term" value="P:meiotic cell cycle"/>
    <property type="evidence" value="ECO:0007669"/>
    <property type="project" value="TreeGrafter"/>
</dbReference>
<feature type="compositionally biased region" description="Polar residues" evidence="6">
    <location>
        <begin position="679"/>
        <end position="689"/>
    </location>
</feature>
<evidence type="ECO:0000259" key="7">
    <source>
        <dbReference type="Pfam" id="PF04130"/>
    </source>
</evidence>
<evidence type="ECO:0000256" key="3">
    <source>
        <dbReference type="ARBA" id="ARBA00022701"/>
    </source>
</evidence>
<dbReference type="GO" id="GO:0051225">
    <property type="term" value="P:spindle assembly"/>
    <property type="evidence" value="ECO:0007669"/>
    <property type="project" value="TreeGrafter"/>
</dbReference>
<dbReference type="AlphaFoldDB" id="A0A136J789"/>
<feature type="region of interest" description="Disordered" evidence="6">
    <location>
        <begin position="157"/>
        <end position="185"/>
    </location>
</feature>
<evidence type="ECO:0000256" key="4">
    <source>
        <dbReference type="ARBA" id="ARBA00023212"/>
    </source>
</evidence>
<dbReference type="InterPro" id="IPR032797">
    <property type="entry name" value="Mod21_N"/>
</dbReference>
<dbReference type="GO" id="GO:0000922">
    <property type="term" value="C:spindle pole"/>
    <property type="evidence" value="ECO:0007669"/>
    <property type="project" value="InterPro"/>
</dbReference>
<proteinExistence type="inferred from homology"/>
<dbReference type="GO" id="GO:0005816">
    <property type="term" value="C:spindle pole body"/>
    <property type="evidence" value="ECO:0007669"/>
    <property type="project" value="UniProtKB-ARBA"/>
</dbReference>
<protein>
    <recommendedName>
        <fullName evidence="5">Spindle pole body component</fullName>
    </recommendedName>
</protein>
<keyword evidence="3 5" id="KW-0493">Microtubule</keyword>
<gene>
    <name evidence="10" type="ORF">Micbo1qcDRAFT_194336</name>
</gene>
<evidence type="ECO:0000256" key="2">
    <source>
        <dbReference type="ARBA" id="ARBA00022490"/>
    </source>
</evidence>
<dbReference type="Pfam" id="PF04130">
    <property type="entry name" value="GCP_C_terminal"/>
    <property type="match status" value="1"/>
</dbReference>
<comment type="similarity">
    <text evidence="1 5">Belongs to the TUBGCP family.</text>
</comment>
<dbReference type="InterPro" id="IPR040457">
    <property type="entry name" value="GCP_C"/>
</dbReference>
<dbReference type="OrthoDB" id="66546at2759"/>
<evidence type="ECO:0000256" key="6">
    <source>
        <dbReference type="SAM" id="MobiDB-lite"/>
    </source>
</evidence>
<dbReference type="Proteomes" id="UP000070501">
    <property type="component" value="Unassembled WGS sequence"/>
</dbReference>
<reference evidence="11" key="1">
    <citation type="submission" date="2016-02" db="EMBL/GenBank/DDBJ databases">
        <title>Draft genome sequence of Microdochium bolleyi, a fungal endophyte of beachgrass.</title>
        <authorList>
            <consortium name="DOE Joint Genome Institute"/>
            <person name="David A.S."/>
            <person name="May G."/>
            <person name="Haridas S."/>
            <person name="Lim J."/>
            <person name="Wang M."/>
            <person name="Labutti K."/>
            <person name="Lipzen A."/>
            <person name="Barry K."/>
            <person name="Grigoriev I.V."/>
        </authorList>
    </citation>
    <scope>NUCLEOTIDE SEQUENCE [LARGE SCALE GENOMIC DNA]</scope>
    <source>
        <strain evidence="11">J235TASD1</strain>
    </source>
</reference>
<dbReference type="GO" id="GO:0051011">
    <property type="term" value="F:microtubule minus-end binding"/>
    <property type="evidence" value="ECO:0007669"/>
    <property type="project" value="TreeGrafter"/>
</dbReference>
<dbReference type="GO" id="GO:0043015">
    <property type="term" value="F:gamma-tubulin binding"/>
    <property type="evidence" value="ECO:0007669"/>
    <property type="project" value="InterPro"/>
</dbReference>
<feature type="domain" description="Gamma tubulin complex component protein N-terminal" evidence="9">
    <location>
        <begin position="269"/>
        <end position="382"/>
    </location>
</feature>
<dbReference type="InterPro" id="IPR007259">
    <property type="entry name" value="GCP"/>
</dbReference>
<sequence>MAYAAELSACTEELVDAIASATSPRDPSHLNLVKEASLRQLRHYTSLRTNQFEVYKQLAGLEERLRILSRDGLADALGGRMADLAALDLKWAPDVLHFLLELSDKPVEKTRLADLDLLRIPEPEPEAALTWDEIAQEDGWADDRHLWDDVDFANDSSDDGLGTDEASESGMDKAPGSEDATISSLDGSHFIPRPEALIVHVQDDIGLTSVLESQSWRKSLAGMESSHSQHSTITEAQAVREVLFMLRGLGTSLFDGEGSPVAHVVAEFFQTRYPHPFLYLELLFDAACNAQLEGRPQAYEDLATIFLECFGVYIRPIRIWMESGELIDKDKIFFISSTADRLPSHQVWQKQYKLRVTQDGSLVVPRFLHPSIANIFNAGKSITPEPPLDFASITAGGASDFVPFPETFNAAFEKWMETKHHAAYATLRQTLLTSCKLLSEIQSLHSIFLMTDGFRSGLLTNSIFHNLDLLNTNWHDRLALSQVAQEAFESEMDVRRLVVSVPTAELKDSVAKIRTSVRLGLPLIRISYLLPWPLRIVVADEALTQYQAVFTFLLQLRRANYILHRHKPLTDGMADLSQDQTAFYRIRMRLLWFCNVLDTYFTMLVIGPLTTHLRTGLGEAQDVDAMIGVQSAFTKRLIDEMCLGSRLDPIRECILDVLDLAIKLEDARQAEAQRDADSTQELSRLSTSFVGDGGGGGGAPTRPQIERRQRYMQPSEEEDQTFLEEEQDRSILPPDNDDEDAHKDYFNGLCDMTAELDRHVRFLCSGLRGVARASTSAASAKWDTLAEMLEFGVQQEHRTFVA</sequence>
<dbReference type="GO" id="GO:0031122">
    <property type="term" value="P:cytoplasmic microtubule organization"/>
    <property type="evidence" value="ECO:0007669"/>
    <property type="project" value="TreeGrafter"/>
</dbReference>
<evidence type="ECO:0000259" key="8">
    <source>
        <dbReference type="Pfam" id="PF14609"/>
    </source>
</evidence>
<dbReference type="GO" id="GO:0007020">
    <property type="term" value="P:microtubule nucleation"/>
    <property type="evidence" value="ECO:0007669"/>
    <property type="project" value="InterPro"/>
</dbReference>
<evidence type="ECO:0000256" key="5">
    <source>
        <dbReference type="RuleBase" id="RU363050"/>
    </source>
</evidence>
<keyword evidence="2 5" id="KW-0963">Cytoplasm</keyword>
<evidence type="ECO:0000313" key="11">
    <source>
        <dbReference type="Proteomes" id="UP000070501"/>
    </source>
</evidence>
<feature type="compositionally biased region" description="Acidic residues" evidence="6">
    <location>
        <begin position="157"/>
        <end position="167"/>
    </location>
</feature>
<evidence type="ECO:0000256" key="1">
    <source>
        <dbReference type="ARBA" id="ARBA00010337"/>
    </source>
</evidence>
<evidence type="ECO:0000259" key="9">
    <source>
        <dbReference type="Pfam" id="PF17681"/>
    </source>
</evidence>
<evidence type="ECO:0000313" key="10">
    <source>
        <dbReference type="EMBL" id="KXJ93045.1"/>
    </source>
</evidence>
<dbReference type="GO" id="GO:0000930">
    <property type="term" value="C:gamma-tubulin complex"/>
    <property type="evidence" value="ECO:0007669"/>
    <property type="project" value="TreeGrafter"/>
</dbReference>
<dbReference type="Pfam" id="PF17681">
    <property type="entry name" value="GCP_N_terminal"/>
    <property type="match status" value="1"/>
</dbReference>
<dbReference type="Pfam" id="PF14609">
    <property type="entry name" value="GCP5-Mod21_N"/>
    <property type="match status" value="1"/>
</dbReference>
<feature type="region of interest" description="Disordered" evidence="6">
    <location>
        <begin position="671"/>
        <end position="740"/>
    </location>
</feature>
<dbReference type="InterPro" id="IPR042241">
    <property type="entry name" value="GCP_C_sf"/>
</dbReference>
<accession>A0A136J789</accession>